<proteinExistence type="predicted"/>
<reference evidence="1" key="1">
    <citation type="submission" date="2019-07" db="EMBL/GenBank/DDBJ databases">
        <authorList>
            <person name="De-Chao Zhang Q."/>
        </authorList>
    </citation>
    <scope>NUCLEOTIDE SEQUENCE</scope>
    <source>
        <strain evidence="1">TP-CH-4</strain>
    </source>
</reference>
<evidence type="ECO:0000313" key="2">
    <source>
        <dbReference type="Proteomes" id="UP000707206"/>
    </source>
</evidence>
<dbReference type="EMBL" id="VIKU02000001">
    <property type="protein sequence ID" value="NHF58118.1"/>
    <property type="molecule type" value="Genomic_DNA"/>
</dbReference>
<sequence length="1448" mass="167800">MDELEEILYVHDSTKDDGKLCDRFSIAVYPHGIINSDGQVYALFKAVITSIPLLNEKKNNKEIKNDIVNSINYINRLKFSYNKDSIKSNLLLEIKNAENCNDLRGLEPISFLYPNGSEGRSFNFGGDKEGNKILKIVDDCFIQRDKASINNKAAQKKINFVQLKTTQFGMNLTQGVSNKAASKSNNKSIIRQTLDKSSDFAVEIGDNKYSLRNQGVFNSNFTALYSELLDNHFIAEHYYGLIRAFRIPINVFMTENSSYQNLYYDIAISQINNNESNSNNLQISLLSDIKPFRLRKSTNKYYNGLRDYVIHENSVLFKENWYKPANGQDSAISVSFNDPYHSELDEDTNNDTTLSRDGIYVLVTYQTKDNKILDPIGECKWVSGFNVVSFGKSLSLHKIEYQMKDNEKSYFENYTSGRMISESDIIIDQETAVRSNILFAFKGENLIANRKPKQIENSENEHNNKLDLVSQSQIEDEIICKQFEKKISFIKGGNKPLLINYPQRFYLRTTTPAGYYLETEQELELDVDKGLKSSATVSNYWEFNDLLSNDHMSNPNGFREIPGPFVDTAFPAPDTNSLIVIGNEDYRDSKKNENMDGPTHMVLDGTKNEKAEIRYIYPPYISFFNFRVLGNLTKDKLKKKNNEILTISKFVDRWLELERRSKLDPKKIQDRNLRIGYLADLRSDFIFISPFDLKTANCFAKHNLIDIFYSGNKSGFNLKENYPFYNSAKGTKLELRKRRNKVELIYNGNVLLPEIEAGSFRFNWRANNSKANLELRFSNVDYPRIPQQNEIFPVYRSTKHSYFWSLDFNVTEQDPARKSLKYIEETDVLRLFQNDLEKSYRKYLKTIIEHPKPLLDNEFPYDMFLWKEGNIETKTDLRTNIYHQTIAIDISLQPITLNKIDQSILAVKLSDEDSIELSSKDNKFIWRLKDKSDVLFQSEEPSFQITSVFDPYKLEYCLKINELDVIELNKSPYQDFCYDNIIVNDKLKVHTDAAIPEEVNGIAYYSEMISLNDAILKLNFTNNRALIAREVHPYYRKKRIKLFSSSIFQPFFQDKTEIEIGRFAKQPFEIEIPNNVKPEPPIFDADVLFMKDMDLLWRNDESSKIKEISNQQLLRITLSQDFMKEGPNLLGLVLDKSPQYGSVKGEDFSTLGEDITKLSSENWQKNEIEEYLNLGKTPGIPLIPEIKKYLEFEEDAKFSRKNIINSDELKLIDSYLIDGSIYKVLHLNPYYNANDGKWQIILAFKNIGRIETFFARLILTKVAKGHGLKRENNLLVDSTDTNLSQFTKPAFIPIYSIKSFKIENLKDNKISIQINPERAFDKSVYQNKLYVLMGSKFKRRKSVFNIREIGHPELNDFVNLLTFPVIDGQTPNKVIAYKPSPSPDFKIILSDKGIKKLFIFEFELHDNSKKELLEMKIGTAKYLNFNPLFGTSEGKEGLRLINYVQFKL</sequence>
<dbReference type="RefSeq" id="WP_152572625.1">
    <property type="nucleotide sequence ID" value="NZ_VIKU02000001.1"/>
</dbReference>
<name>A0A967APT8_9FLAO</name>
<organism evidence="1 2">
    <name type="scientific">Pelagihabitans pacificus</name>
    <dbReference type="NCBI Taxonomy" id="2696054"/>
    <lineage>
        <taxon>Bacteria</taxon>
        <taxon>Pseudomonadati</taxon>
        <taxon>Bacteroidota</taxon>
        <taxon>Flavobacteriia</taxon>
        <taxon>Flavobacteriales</taxon>
        <taxon>Flavobacteriaceae</taxon>
        <taxon>Pelagihabitans</taxon>
    </lineage>
</organism>
<protein>
    <submittedName>
        <fullName evidence="1">Uncharacterized protein</fullName>
    </submittedName>
</protein>
<dbReference type="Proteomes" id="UP000707206">
    <property type="component" value="Unassembled WGS sequence"/>
</dbReference>
<keyword evidence="2" id="KW-1185">Reference proteome</keyword>
<reference evidence="1" key="2">
    <citation type="submission" date="2020-03" db="EMBL/GenBank/DDBJ databases">
        <title>Flavobacteriaceae bacterium strain TP-CH-4, a member of the family Flavobacteriaceae isolated from a deep-sea seamount.</title>
        <authorList>
            <person name="Zhang D.-C."/>
        </authorList>
    </citation>
    <scope>NUCLEOTIDE SEQUENCE</scope>
    <source>
        <strain evidence="1">TP-CH-4</strain>
    </source>
</reference>
<accession>A0A967APT8</accession>
<evidence type="ECO:0000313" key="1">
    <source>
        <dbReference type="EMBL" id="NHF58118.1"/>
    </source>
</evidence>
<gene>
    <name evidence="1" type="ORF">FK220_002110</name>
</gene>
<comment type="caution">
    <text evidence="1">The sequence shown here is derived from an EMBL/GenBank/DDBJ whole genome shotgun (WGS) entry which is preliminary data.</text>
</comment>